<evidence type="ECO:0000313" key="1">
    <source>
        <dbReference type="EMBL" id="CAB3642416.1"/>
    </source>
</evidence>
<accession>A0A6J4ZT91</accession>
<dbReference type="Proteomes" id="UP000494249">
    <property type="component" value="Unassembled WGS sequence"/>
</dbReference>
<protein>
    <recommendedName>
        <fullName evidence="3">p-hydroxylaminobenzoate lyase</fullName>
    </recommendedName>
</protein>
<dbReference type="InterPro" id="IPR032345">
    <property type="entry name" value="PnbB"/>
</dbReference>
<dbReference type="RefSeq" id="WP_035480328.1">
    <property type="nucleotide sequence ID" value="NZ_CADFGL010000001.1"/>
</dbReference>
<dbReference type="Pfam" id="PF16155">
    <property type="entry name" value="PnbB"/>
    <property type="match status" value="1"/>
</dbReference>
<evidence type="ECO:0000313" key="2">
    <source>
        <dbReference type="Proteomes" id="UP000494249"/>
    </source>
</evidence>
<proteinExistence type="predicted"/>
<reference evidence="1 2" key="1">
    <citation type="submission" date="2020-04" db="EMBL/GenBank/DDBJ databases">
        <authorList>
            <person name="De Canck E."/>
        </authorList>
    </citation>
    <scope>NUCLEOTIDE SEQUENCE [LARGE SCALE GENOMIC DNA]</scope>
    <source>
        <strain evidence="1 2">LMG 22037</strain>
    </source>
</reference>
<organism evidence="1 2">
    <name type="scientific">Paraburkholderia phenoliruptrix</name>
    <dbReference type="NCBI Taxonomy" id="252970"/>
    <lineage>
        <taxon>Bacteria</taxon>
        <taxon>Pseudomonadati</taxon>
        <taxon>Pseudomonadota</taxon>
        <taxon>Betaproteobacteria</taxon>
        <taxon>Burkholderiales</taxon>
        <taxon>Burkholderiaceae</taxon>
        <taxon>Paraburkholderia</taxon>
    </lineage>
</organism>
<dbReference type="AlphaFoldDB" id="A0A6J4ZT91"/>
<sequence>MSQTATISNKDQLVARCLPFLEEVKDMTTNTEVEQWLNSKYGVDSDLYKDLARLIKIGVQEGWAADVEIAGPRYRRARLVDPCAATFFFSITAVLMDSTGNTQNNPENSFRGDYHAHPYGEFNMVVPVDEGAALAGPNGWCYGGWTAPAPGSHHYPEAKGGAVIALFFLPAGRISYNYDAPAK</sequence>
<name>A0A6J4ZT91_9BURK</name>
<evidence type="ECO:0008006" key="3">
    <source>
        <dbReference type="Google" id="ProtNLM"/>
    </source>
</evidence>
<gene>
    <name evidence="1" type="ORF">LMG22037_00406</name>
</gene>
<dbReference type="EMBL" id="CADIKB010000001">
    <property type="protein sequence ID" value="CAB3642416.1"/>
    <property type="molecule type" value="Genomic_DNA"/>
</dbReference>